<dbReference type="AlphaFoldDB" id="A0A975EQF2"/>
<protein>
    <submittedName>
        <fullName evidence="1">Uncharacterized protein</fullName>
    </submittedName>
</protein>
<dbReference type="RefSeq" id="WP_209356990.1">
    <property type="nucleotide sequence ID" value="NZ_CP060010.1"/>
</dbReference>
<accession>A0A975EQF2</accession>
<evidence type="ECO:0000313" key="1">
    <source>
        <dbReference type="EMBL" id="QTN36288.1"/>
    </source>
</evidence>
<dbReference type="Proteomes" id="UP000665026">
    <property type="component" value="Chromosome"/>
</dbReference>
<organism evidence="1 2">
    <name type="scientific">Cognatishimia activa</name>
    <dbReference type="NCBI Taxonomy" id="1715691"/>
    <lineage>
        <taxon>Bacteria</taxon>
        <taxon>Pseudomonadati</taxon>
        <taxon>Pseudomonadota</taxon>
        <taxon>Alphaproteobacteria</taxon>
        <taxon>Rhodobacterales</taxon>
        <taxon>Paracoccaceae</taxon>
        <taxon>Cognatishimia</taxon>
    </lineage>
</organism>
<name>A0A975EQF2_9RHOB</name>
<dbReference type="EMBL" id="CP060010">
    <property type="protein sequence ID" value="QTN36288.1"/>
    <property type="molecule type" value="Genomic_DNA"/>
</dbReference>
<dbReference type="KEGG" id="cact:HZ995_01835"/>
<sequence>MFARLKHLWSTRRVPFLVFFGSLAVALWFAGNFVAEVIYWNDPRHKNQALEPWMTPRYVQHSYALRPKTVAEILGIDHPFPARMRMSDIVAETGQSYDALTDELRAQAAIEKAERKARGDE</sequence>
<gene>
    <name evidence="1" type="ORF">HZ995_01835</name>
</gene>
<reference evidence="1" key="1">
    <citation type="submission" date="2020-07" db="EMBL/GenBank/DDBJ databases">
        <title>Genome sequences of bacteria associated with the marine, planktonic diatom Thalassiosira profunda strain ECT2AJA-044.</title>
        <authorList>
            <person name="Gargas C.B."/>
            <person name="Roberts W.R."/>
            <person name="Alverson A.J."/>
        </authorList>
    </citation>
    <scope>NUCLEOTIDE SEQUENCE</scope>
    <source>
        <strain evidence="1">ECT2AJA-044</strain>
    </source>
</reference>
<proteinExistence type="predicted"/>
<evidence type="ECO:0000313" key="2">
    <source>
        <dbReference type="Proteomes" id="UP000665026"/>
    </source>
</evidence>